<gene>
    <name evidence="1" type="ORF">MNEG_12742</name>
</gene>
<organism evidence="1 2">
    <name type="scientific">Monoraphidium neglectum</name>
    <dbReference type="NCBI Taxonomy" id="145388"/>
    <lineage>
        <taxon>Eukaryota</taxon>
        <taxon>Viridiplantae</taxon>
        <taxon>Chlorophyta</taxon>
        <taxon>core chlorophytes</taxon>
        <taxon>Chlorophyceae</taxon>
        <taxon>CS clade</taxon>
        <taxon>Sphaeropleales</taxon>
        <taxon>Selenastraceae</taxon>
        <taxon>Monoraphidium</taxon>
    </lineage>
</organism>
<sequence length="338" mass="33893">MKALLGIPPLQSPPPPLCTPRILAATATVELTRKSIRILGRTPPAVIVLPEDAKIKITSAKILGLSAPKLAGGAEAAARCPGATFSVAALAVPSSCAGCGVQALESYWLFTPPEDLGAVKEFQLPFTVQATCAGGSEPLGDAAVGVVTLSLSPPGWDGPWCPQEWPQLSGVGVAVSVAFAPSRAANCGAAPFAGGAGKAGQVFAALVTKVVKAGSKAASGELPQAVATPLSICKDEDETNVGYGITQAVIDVRPAADADLPALRAALSSALHQANLCPSQPSTPFPAGAPAEAFRRFCGDAAGGEGRVAQFALVCVKDAPESGGPYEKGRAATGVALN</sequence>
<reference evidence="1 2" key="1">
    <citation type="journal article" date="2013" name="BMC Genomics">
        <title>Reconstruction of the lipid metabolism for the microalga Monoraphidium neglectum from its genome sequence reveals characteristics suitable for biofuel production.</title>
        <authorList>
            <person name="Bogen C."/>
            <person name="Al-Dilaimi A."/>
            <person name="Albersmeier A."/>
            <person name="Wichmann J."/>
            <person name="Grundmann M."/>
            <person name="Rupp O."/>
            <person name="Lauersen K.J."/>
            <person name="Blifernez-Klassen O."/>
            <person name="Kalinowski J."/>
            <person name="Goesmann A."/>
            <person name="Mussgnug J.H."/>
            <person name="Kruse O."/>
        </authorList>
    </citation>
    <scope>NUCLEOTIDE SEQUENCE [LARGE SCALE GENOMIC DNA]</scope>
    <source>
        <strain evidence="1 2">SAG 48.87</strain>
    </source>
</reference>
<dbReference type="AlphaFoldDB" id="A0A0D2LU82"/>
<dbReference type="RefSeq" id="XP_013894239.1">
    <property type="nucleotide sequence ID" value="XM_014038785.1"/>
</dbReference>
<dbReference type="EMBL" id="KK103628">
    <property type="protein sequence ID" value="KIY95219.1"/>
    <property type="molecule type" value="Genomic_DNA"/>
</dbReference>
<accession>A0A0D2LU82</accession>
<evidence type="ECO:0000313" key="2">
    <source>
        <dbReference type="Proteomes" id="UP000054498"/>
    </source>
</evidence>
<proteinExistence type="predicted"/>
<keyword evidence="2" id="KW-1185">Reference proteome</keyword>
<evidence type="ECO:0000313" key="1">
    <source>
        <dbReference type="EMBL" id="KIY95219.1"/>
    </source>
</evidence>
<dbReference type="GeneID" id="25730135"/>
<name>A0A0D2LU82_9CHLO</name>
<dbReference type="OrthoDB" id="10664414at2759"/>
<dbReference type="KEGG" id="mng:MNEG_12742"/>
<protein>
    <submittedName>
        <fullName evidence="1">Uncharacterized protein</fullName>
    </submittedName>
</protein>
<dbReference type="Proteomes" id="UP000054498">
    <property type="component" value="Unassembled WGS sequence"/>
</dbReference>